<sequence length="116" mass="12846">MMASLNEKKEKQFSQAYGMKQESVNTGAENLNKGQANAPRTKQKCDQSVASTPLKIRLPGISRLKSATGNDKSLTPCFLAQIPNHGLRKDYHALDEATMRTPPGQRHFHLIHCSKA</sequence>
<proteinExistence type="predicted"/>
<dbReference type="Proteomes" id="UP000011724">
    <property type="component" value="Chromosome"/>
</dbReference>
<organism evidence="2 3">
    <name type="scientific">Pseudodesulfovibrio piezophilus (strain DSM 21447 / JCM 15486 / C1TLV30)</name>
    <name type="common">Desulfovibrio piezophilus</name>
    <dbReference type="NCBI Taxonomy" id="1322246"/>
    <lineage>
        <taxon>Bacteria</taxon>
        <taxon>Pseudomonadati</taxon>
        <taxon>Thermodesulfobacteriota</taxon>
        <taxon>Desulfovibrionia</taxon>
        <taxon>Desulfovibrionales</taxon>
        <taxon>Desulfovibrionaceae</taxon>
    </lineage>
</organism>
<feature type="region of interest" description="Disordered" evidence="1">
    <location>
        <begin position="1"/>
        <end position="51"/>
    </location>
</feature>
<dbReference type="KEGG" id="dpi:BN4_10879"/>
<feature type="compositionally biased region" description="Basic and acidic residues" evidence="1">
    <location>
        <begin position="1"/>
        <end position="12"/>
    </location>
</feature>
<keyword evidence="3" id="KW-1185">Reference proteome</keyword>
<accession>M1WJL7</accession>
<reference evidence="2 3" key="1">
    <citation type="journal article" date="2013" name="PLoS ONE">
        <title>The first genomic and proteomic characterization of a deep-sea sulfate reducer: insights into the piezophilic lifestyle of Desulfovibrio piezophilus.</title>
        <authorList>
            <person name="Pradel N."/>
            <person name="Ji B."/>
            <person name="Gimenez G."/>
            <person name="Talla E."/>
            <person name="Lenoble P."/>
            <person name="Garel M."/>
            <person name="Tamburini C."/>
            <person name="Fourquet P."/>
            <person name="Lebrun R."/>
            <person name="Bertin P."/>
            <person name="Denis Y."/>
            <person name="Pophillat M."/>
            <person name="Barbe V."/>
            <person name="Ollivier B."/>
            <person name="Dolla A."/>
        </authorList>
    </citation>
    <scope>NUCLEOTIDE SEQUENCE [LARGE SCALE GENOMIC DNA]</scope>
    <source>
        <strain evidence="3">DSM 10523 / SB164P1</strain>
    </source>
</reference>
<gene>
    <name evidence="2" type="ordered locus">BN4_10879</name>
</gene>
<dbReference type="EMBL" id="FO203427">
    <property type="protein sequence ID" value="CCH48116.1"/>
    <property type="molecule type" value="Genomic_DNA"/>
</dbReference>
<dbReference type="HOGENOM" id="CLU_2092875_0_0_7"/>
<name>M1WJL7_PSEP2</name>
<evidence type="ECO:0000313" key="3">
    <source>
        <dbReference type="Proteomes" id="UP000011724"/>
    </source>
</evidence>
<protein>
    <submittedName>
        <fullName evidence="2">Uncharacterized protein</fullName>
    </submittedName>
</protein>
<feature type="compositionally biased region" description="Polar residues" evidence="1">
    <location>
        <begin position="22"/>
        <end position="51"/>
    </location>
</feature>
<dbReference type="AlphaFoldDB" id="M1WJL7"/>
<evidence type="ECO:0000256" key="1">
    <source>
        <dbReference type="SAM" id="MobiDB-lite"/>
    </source>
</evidence>
<evidence type="ECO:0000313" key="2">
    <source>
        <dbReference type="EMBL" id="CCH48116.1"/>
    </source>
</evidence>
<reference evidence="3" key="2">
    <citation type="journal article" date="2013" name="Stand. Genomic Sci.">
        <title>Complete genome sequence of Desulfocapsa sulfexigens, a marine deltaproteobacterium specialized in disproportionating inorganic sulfur compounds.</title>
        <authorList>
            <person name="Finster K.W."/>
            <person name="Kjeldsen K.U."/>
            <person name="Kube M."/>
            <person name="Reinhardt R."/>
            <person name="Mussmann M."/>
            <person name="Amann R."/>
            <person name="Schreiber L."/>
        </authorList>
    </citation>
    <scope>NUCLEOTIDE SEQUENCE [LARGE SCALE GENOMIC DNA]</scope>
    <source>
        <strain evidence="3">DSM 10523 / SB164P1</strain>
    </source>
</reference>